<dbReference type="KEGG" id="hanx:ABSL23_02185"/>
<protein>
    <recommendedName>
        <fullName evidence="2">Small CPxCG-related zinc finger protein</fullName>
    </recommendedName>
</protein>
<sequence length="50" mass="5300">MACTNCGNGGDVQGYTVRFTQGSAEPTEMDLALCPACAEEFSEEPGIELR</sequence>
<dbReference type="RefSeq" id="WP_353634583.1">
    <property type="nucleotide sequence ID" value="NZ_CP159204.1"/>
</dbReference>
<name>A0AAU8CD55_9EURY</name>
<dbReference type="EMBL" id="CP159204">
    <property type="protein sequence ID" value="XCF16837.1"/>
    <property type="molecule type" value="Genomic_DNA"/>
</dbReference>
<gene>
    <name evidence="1" type="ORF">ABSL23_02185</name>
</gene>
<evidence type="ECO:0008006" key="2">
    <source>
        <dbReference type="Google" id="ProtNLM"/>
    </source>
</evidence>
<dbReference type="AlphaFoldDB" id="A0AAU8CD55"/>
<dbReference type="GeneID" id="91107921"/>
<accession>A0AAU8CD55</accession>
<evidence type="ECO:0000313" key="1">
    <source>
        <dbReference type="EMBL" id="XCF16837.1"/>
    </source>
</evidence>
<proteinExistence type="predicted"/>
<organism evidence="1">
    <name type="scientific">Halobacterium sp. NMX12-1</name>
    <dbReference type="NCBI Taxonomy" id="3166650"/>
    <lineage>
        <taxon>Archaea</taxon>
        <taxon>Methanobacteriati</taxon>
        <taxon>Methanobacteriota</taxon>
        <taxon>Stenosarchaea group</taxon>
        <taxon>Halobacteria</taxon>
        <taxon>Halobacteriales</taxon>
        <taxon>Halobacteriaceae</taxon>
        <taxon>Halobacterium</taxon>
    </lineage>
</organism>
<reference evidence="1" key="1">
    <citation type="submission" date="2024-06" db="EMBL/GenBank/DDBJ databases">
        <title>Genome Sequence of an extremely halophilic archaeon isolated from Permian era halite, Salado Formation, Carlsbad, New Mexico: Halobacterium sp. strain NMX12-1.</title>
        <authorList>
            <person name="Sotoa L."/>
            <person name="DasSarma P."/>
            <person name="Anton B.P."/>
            <person name="Vincze T."/>
            <person name="Verma I."/>
            <person name="Eralp B."/>
            <person name="Powers D.W."/>
            <person name="Dozier B.L."/>
            <person name="Roberts R.J."/>
            <person name="DasSarma S."/>
        </authorList>
    </citation>
    <scope>NUCLEOTIDE SEQUENCE</scope>
    <source>
        <strain evidence="1">NMX12-1</strain>
    </source>
</reference>